<feature type="region of interest" description="Disordered" evidence="1">
    <location>
        <begin position="1"/>
        <end position="44"/>
    </location>
</feature>
<proteinExistence type="predicted"/>
<evidence type="ECO:0000256" key="1">
    <source>
        <dbReference type="SAM" id="MobiDB-lite"/>
    </source>
</evidence>
<organism evidence="2 3">
    <name type="scientific">Pleuronectes platessa</name>
    <name type="common">European plaice</name>
    <dbReference type="NCBI Taxonomy" id="8262"/>
    <lineage>
        <taxon>Eukaryota</taxon>
        <taxon>Metazoa</taxon>
        <taxon>Chordata</taxon>
        <taxon>Craniata</taxon>
        <taxon>Vertebrata</taxon>
        <taxon>Euteleostomi</taxon>
        <taxon>Actinopterygii</taxon>
        <taxon>Neopterygii</taxon>
        <taxon>Teleostei</taxon>
        <taxon>Neoteleostei</taxon>
        <taxon>Acanthomorphata</taxon>
        <taxon>Carangaria</taxon>
        <taxon>Pleuronectiformes</taxon>
        <taxon>Pleuronectoidei</taxon>
        <taxon>Pleuronectidae</taxon>
        <taxon>Pleuronectes</taxon>
    </lineage>
</organism>
<gene>
    <name evidence="2" type="ORF">PLEPLA_LOCUS25836</name>
</gene>
<keyword evidence="3" id="KW-1185">Reference proteome</keyword>
<evidence type="ECO:0000313" key="3">
    <source>
        <dbReference type="Proteomes" id="UP001153269"/>
    </source>
</evidence>
<comment type="caution">
    <text evidence="2">The sequence shown here is derived from an EMBL/GenBank/DDBJ whole genome shotgun (WGS) entry which is preliminary data.</text>
</comment>
<evidence type="ECO:0000313" key="2">
    <source>
        <dbReference type="EMBL" id="CAB1437841.1"/>
    </source>
</evidence>
<dbReference type="Proteomes" id="UP001153269">
    <property type="component" value="Unassembled WGS sequence"/>
</dbReference>
<reference evidence="2" key="1">
    <citation type="submission" date="2020-03" db="EMBL/GenBank/DDBJ databases">
        <authorList>
            <person name="Weist P."/>
        </authorList>
    </citation>
    <scope>NUCLEOTIDE SEQUENCE</scope>
</reference>
<accession>A0A9N7UWT3</accession>
<name>A0A9N7UWT3_PLEPL</name>
<protein>
    <submittedName>
        <fullName evidence="2">Uncharacterized protein</fullName>
    </submittedName>
</protein>
<dbReference type="AlphaFoldDB" id="A0A9N7UWT3"/>
<sequence>MRAFSSRRVALVQQSGDETEEEDSQQDAHMPQLPSLCGSTPQQLHHPDVQLQQLMPRVHPSTLQCHKEETKDGERVRRHTTQRVHPTSRFRMGGPVRVLPLPVLGSALNLEGLMRHDQRAERTRDRATWILWVLNHSVSFDTGDRGGKASDIMQQLPWGVCHRNQLCTTAMHMITTAQESWTERVLPLVTDVPAGTIRQTPEQNPC</sequence>
<dbReference type="EMBL" id="CADEAL010002079">
    <property type="protein sequence ID" value="CAB1437841.1"/>
    <property type="molecule type" value="Genomic_DNA"/>
</dbReference>